<dbReference type="EMBL" id="JAPTHD010000002">
    <property type="protein sequence ID" value="MDV5823271.1"/>
    <property type="molecule type" value="Genomic_DNA"/>
</dbReference>
<sequence>MWGRVEYRRRLAITTADPHTANALIQMAAEGEADIPRLMSEQDAPTTPAPTLQAQ</sequence>
<dbReference type="RefSeq" id="WP_317516287.1">
    <property type="nucleotide sequence ID" value="NZ_JAPTHD010000002.1"/>
</dbReference>
<keyword evidence="2" id="KW-1185">Reference proteome</keyword>
<evidence type="ECO:0000313" key="1">
    <source>
        <dbReference type="EMBL" id="MDV5823271.1"/>
    </source>
</evidence>
<reference evidence="2" key="1">
    <citation type="journal article" date="2022" name="J Environ Chem Eng">
        <title>Biodegradation of petroleum oil using a constructed nonpathogenic and heavy metal-tolerant bacterial consortium isolated from marine sponges.</title>
        <authorList>
            <person name="Dechsakulwatana C."/>
            <person name="Rungsihiranrut A."/>
            <person name="Muangchinda C."/>
            <person name="Ningthoujam R."/>
            <person name="Klankeo P."/>
            <person name="Pinyakong O."/>
        </authorList>
    </citation>
    <scope>NUCLEOTIDE SEQUENCE [LARGE SCALE GENOMIC DNA]</scope>
    <source>
        <strain evidence="2">MO2-4</strain>
    </source>
</reference>
<gene>
    <name evidence="1" type="ORF">O0R41_06640</name>
</gene>
<proteinExistence type="predicted"/>
<dbReference type="Proteomes" id="UP001185984">
    <property type="component" value="Unassembled WGS sequence"/>
</dbReference>
<organism evidence="1 2">
    <name type="scientific">Sphingobium naphthae</name>
    <dbReference type="NCBI Taxonomy" id="1886786"/>
    <lineage>
        <taxon>Bacteria</taxon>
        <taxon>Pseudomonadati</taxon>
        <taxon>Pseudomonadota</taxon>
        <taxon>Alphaproteobacteria</taxon>
        <taxon>Sphingomonadales</taxon>
        <taxon>Sphingomonadaceae</taxon>
        <taxon>Sphingobium</taxon>
    </lineage>
</organism>
<evidence type="ECO:0000313" key="2">
    <source>
        <dbReference type="Proteomes" id="UP001185984"/>
    </source>
</evidence>
<protein>
    <submittedName>
        <fullName evidence="1">Uncharacterized protein</fullName>
    </submittedName>
</protein>
<name>A0ABU3ZUR8_9SPHN</name>
<accession>A0ABU3ZUR8</accession>
<comment type="caution">
    <text evidence="1">The sequence shown here is derived from an EMBL/GenBank/DDBJ whole genome shotgun (WGS) entry which is preliminary data.</text>
</comment>